<evidence type="ECO:0000256" key="1">
    <source>
        <dbReference type="SAM" id="SignalP"/>
    </source>
</evidence>
<evidence type="ECO:0000313" key="5">
    <source>
        <dbReference type="Proteomes" id="UP000503144"/>
    </source>
</evidence>
<protein>
    <recommendedName>
        <fullName evidence="6">DUF4595 domain-containing protein</fullName>
    </recommendedName>
</protein>
<feature type="chain" id="PRO_5042114212" description="DUF4595 domain-containing protein" evidence="1">
    <location>
        <begin position="23"/>
        <end position="279"/>
    </location>
</feature>
<dbReference type="AlphaFoldDB" id="A0AAE7D8Q3"/>
<keyword evidence="1" id="KW-0732">Signal</keyword>
<dbReference type="EMBL" id="CP051205">
    <property type="protein sequence ID" value="QJB33044.1"/>
    <property type="molecule type" value="Genomic_DNA"/>
</dbReference>
<dbReference type="PROSITE" id="PS51257">
    <property type="entry name" value="PROKAR_LIPOPROTEIN"/>
    <property type="match status" value="1"/>
</dbReference>
<gene>
    <name evidence="3" type="ORF">HF324_17295</name>
    <name evidence="2" type="ORF">HF329_17665</name>
</gene>
<dbReference type="Proteomes" id="UP000503144">
    <property type="component" value="Chromosome"/>
</dbReference>
<name>A0AAE7D8Q3_9BACT</name>
<evidence type="ECO:0000313" key="4">
    <source>
        <dbReference type="Proteomes" id="UP000502421"/>
    </source>
</evidence>
<reference evidence="2" key="2">
    <citation type="submission" date="2020-09" db="EMBL/GenBank/DDBJ databases">
        <authorList>
            <person name="Kittiwongwattana C."/>
        </authorList>
    </citation>
    <scope>NUCLEOTIDE SEQUENCE</scope>
    <source>
        <strain evidence="2">1310</strain>
    </source>
</reference>
<dbReference type="Proteomes" id="UP000502421">
    <property type="component" value="Chromosome"/>
</dbReference>
<accession>A0AAE7D8Q3</accession>
<keyword evidence="5" id="KW-1185">Reference proteome</keyword>
<dbReference type="KEGG" id="coy:HF329_17665"/>
<dbReference type="RefSeq" id="WP_168805823.1">
    <property type="nucleotide sequence ID" value="NZ_CP051204.2"/>
</dbReference>
<evidence type="ECO:0000313" key="3">
    <source>
        <dbReference type="EMBL" id="QJB39518.1"/>
    </source>
</evidence>
<evidence type="ECO:0008006" key="6">
    <source>
        <dbReference type="Google" id="ProtNLM"/>
    </source>
</evidence>
<dbReference type="EMBL" id="CP051204">
    <property type="protein sequence ID" value="QJB39518.1"/>
    <property type="molecule type" value="Genomic_DNA"/>
</dbReference>
<organism evidence="2 4">
    <name type="scientific">Chitinophaga oryzae</name>
    <dbReference type="NCBI Taxonomy" id="2725414"/>
    <lineage>
        <taxon>Bacteria</taxon>
        <taxon>Pseudomonadati</taxon>
        <taxon>Bacteroidota</taxon>
        <taxon>Chitinophagia</taxon>
        <taxon>Chitinophagales</taxon>
        <taxon>Chitinophagaceae</taxon>
        <taxon>Chitinophaga</taxon>
    </lineage>
</organism>
<reference evidence="4" key="1">
    <citation type="submission" date="2020-04" db="EMBL/GenBank/DDBJ databases">
        <authorList>
            <person name="Kittiwongwattana C."/>
        </authorList>
    </citation>
    <scope>NUCLEOTIDE SEQUENCE [LARGE SCALE GENOMIC DNA]</scope>
    <source>
        <strain evidence="3">1303</strain>
        <strain evidence="4">1310</strain>
    </source>
</reference>
<evidence type="ECO:0000313" key="2">
    <source>
        <dbReference type="EMBL" id="QJB33044.1"/>
    </source>
</evidence>
<feature type="signal peptide" evidence="1">
    <location>
        <begin position="1"/>
        <end position="22"/>
    </location>
</feature>
<sequence length="279" mass="31382">MKKQLLALAGVALLFVACSKNDDNNPQPEPNPSNGSFSGLLKGMYTVTDTTRIEYNSDKTVSKFTSGWIDGTDVGGSISTIKYENGRAVEIWESSYSESKVWGPNELTTQFLYVGDKLQKVIEPGKADNYLYYDSARYNASGKIEKIFRFGGMKPNIYINSTDSLVWTGNNITKTVHEGFSMIDGVVKPAYAYTDTYTFDDKPSWQAPLGVAAMNYSFDTESLNANNILTHTRSQKDMADRTNKYEYEYNDKNKVIKRTATYTFDQRAGTVVAVFEYYK</sequence>
<proteinExistence type="predicted"/>